<dbReference type="InterPro" id="IPR036596">
    <property type="entry name" value="Cyt-C_aa3_sf"/>
</dbReference>
<keyword evidence="1" id="KW-1133">Transmembrane helix</keyword>
<dbReference type="RefSeq" id="WP_181760529.1">
    <property type="nucleotide sequence ID" value="NZ_BMCR01000009.1"/>
</dbReference>
<keyword evidence="4" id="KW-1185">Reference proteome</keyword>
<evidence type="ECO:0000313" key="3">
    <source>
        <dbReference type="EMBL" id="MBA4612331.1"/>
    </source>
</evidence>
<dbReference type="SUPFAM" id="SSF81469">
    <property type="entry name" value="Bacterial aa3 type cytochrome c oxidase subunit IV"/>
    <property type="match status" value="1"/>
</dbReference>
<comment type="caution">
    <text evidence="3">The sequence shown here is derived from an EMBL/GenBank/DDBJ whole genome shotgun (WGS) entry which is preliminary data.</text>
</comment>
<dbReference type="Proteomes" id="UP000559404">
    <property type="component" value="Unassembled WGS sequence"/>
</dbReference>
<sequence length="94" mass="9769">MSDQTAQTMDYAEHERTYAGFINFSKVGTIALLNIMVCLVLFTFGGTAGSIFGTIFVLATLAAAAVGLAMGDRGWIPSAGVFVLTGLMAIITAS</sequence>
<accession>A0A838XTG9</accession>
<feature type="transmembrane region" description="Helical" evidence="1">
    <location>
        <begin position="20"/>
        <end position="44"/>
    </location>
</feature>
<evidence type="ECO:0000256" key="1">
    <source>
        <dbReference type="SAM" id="Phobius"/>
    </source>
</evidence>
<dbReference type="EMBL" id="JACEON010000010">
    <property type="protein sequence ID" value="MBA4612331.1"/>
    <property type="molecule type" value="Genomic_DNA"/>
</dbReference>
<dbReference type="InterPro" id="IPR012422">
    <property type="entry name" value="Cyt_c_oxidase_su4_bac-aa3"/>
</dbReference>
<organism evidence="3 4">
    <name type="scientific">Stappia taiwanensis</name>
    <dbReference type="NCBI Taxonomy" id="992267"/>
    <lineage>
        <taxon>Bacteria</taxon>
        <taxon>Pseudomonadati</taxon>
        <taxon>Pseudomonadota</taxon>
        <taxon>Alphaproteobacteria</taxon>
        <taxon>Hyphomicrobiales</taxon>
        <taxon>Stappiaceae</taxon>
        <taxon>Stappia</taxon>
    </lineage>
</organism>
<feature type="transmembrane region" description="Helical" evidence="1">
    <location>
        <begin position="51"/>
        <end position="69"/>
    </location>
</feature>
<evidence type="ECO:0000313" key="4">
    <source>
        <dbReference type="Proteomes" id="UP000559404"/>
    </source>
</evidence>
<protein>
    <submittedName>
        <fullName evidence="3">Aa3-type cytochrome c oxidase subunit IV</fullName>
    </submittedName>
</protein>
<reference evidence="3 4" key="1">
    <citation type="submission" date="2020-07" db="EMBL/GenBank/DDBJ databases">
        <authorList>
            <person name="Li M."/>
        </authorList>
    </citation>
    <scope>NUCLEOTIDE SEQUENCE [LARGE SCALE GENOMIC DNA]</scope>
    <source>
        <strain evidence="3 4">DSM 23284</strain>
    </source>
</reference>
<dbReference type="Pfam" id="PF07835">
    <property type="entry name" value="COX4_pro_2"/>
    <property type="match status" value="1"/>
</dbReference>
<evidence type="ECO:0000259" key="2">
    <source>
        <dbReference type="Pfam" id="PF07835"/>
    </source>
</evidence>
<dbReference type="Gene3D" id="1.20.5.160">
    <property type="entry name" value="Bacterial aa3 type cytochrome c oxidase subunit IV"/>
    <property type="match status" value="1"/>
</dbReference>
<gene>
    <name evidence="3" type="ORF">H1W37_11750</name>
</gene>
<keyword evidence="1" id="KW-0812">Transmembrane</keyword>
<reference evidence="3 4" key="2">
    <citation type="submission" date="2020-08" db="EMBL/GenBank/DDBJ databases">
        <title>Stappia taiwanensis sp. nov., isolated from a coastal thermal spring.</title>
        <authorList>
            <person name="Kampfer P."/>
        </authorList>
    </citation>
    <scope>NUCLEOTIDE SEQUENCE [LARGE SCALE GENOMIC DNA]</scope>
    <source>
        <strain evidence="3 4">DSM 23284</strain>
    </source>
</reference>
<proteinExistence type="predicted"/>
<keyword evidence="1" id="KW-0472">Membrane</keyword>
<dbReference type="AlphaFoldDB" id="A0A838XTG9"/>
<feature type="domain" description="Cytochrome c oxidase subunit IV bacterial aa3 type" evidence="2">
    <location>
        <begin position="4"/>
        <end position="42"/>
    </location>
</feature>
<name>A0A838XTG9_9HYPH</name>
<feature type="transmembrane region" description="Helical" evidence="1">
    <location>
        <begin position="75"/>
        <end position="93"/>
    </location>
</feature>